<keyword evidence="4" id="KW-1185">Reference proteome</keyword>
<keyword evidence="2" id="KW-0812">Transmembrane</keyword>
<dbReference type="Gene3D" id="1.20.5.340">
    <property type="match status" value="1"/>
</dbReference>
<dbReference type="EMBL" id="JMKI01000060">
    <property type="protein sequence ID" value="KEJ91145.1"/>
    <property type="molecule type" value="Genomic_DNA"/>
</dbReference>
<evidence type="ECO:0000313" key="3">
    <source>
        <dbReference type="EMBL" id="KEJ91145.1"/>
    </source>
</evidence>
<dbReference type="RefSeq" id="WP_037978749.1">
    <property type="nucleotide sequence ID" value="NZ_CAMETI010000046.1"/>
</dbReference>
<dbReference type="GeneID" id="90984742"/>
<sequence length="83" mass="9300">MNITLDVIIAGITIATFTAAVMRVTVIRPISDKLTQINDSIVSLRNKLEEIDRRSNDLRVRIAAIETSIKSLQHQINDLKEGK</sequence>
<keyword evidence="2" id="KW-0472">Membrane</keyword>
<organism evidence="3 4">
    <name type="scientific">Synergistes jonesii</name>
    <dbReference type="NCBI Taxonomy" id="2754"/>
    <lineage>
        <taxon>Bacteria</taxon>
        <taxon>Thermotogati</taxon>
        <taxon>Synergistota</taxon>
        <taxon>Synergistia</taxon>
        <taxon>Synergistales</taxon>
        <taxon>Synergistaceae</taxon>
        <taxon>Synergistes</taxon>
    </lineage>
</organism>
<proteinExistence type="predicted"/>
<dbReference type="STRING" id="2754.EH55_13295"/>
<evidence type="ECO:0000256" key="1">
    <source>
        <dbReference type="SAM" id="Coils"/>
    </source>
</evidence>
<evidence type="ECO:0000313" key="4">
    <source>
        <dbReference type="Proteomes" id="UP000027665"/>
    </source>
</evidence>
<dbReference type="AlphaFoldDB" id="A0A073INJ8"/>
<accession>A0A073INJ8</accession>
<name>A0A073INJ8_9BACT</name>
<reference evidence="3 4" key="1">
    <citation type="submission" date="2014-04" db="EMBL/GenBank/DDBJ databases">
        <title>Draft Genome Sequence of Synergistes jonesii.</title>
        <authorList>
            <person name="Coil D.A."/>
            <person name="Eisen J.A."/>
            <person name="Holland-Moritz H.E."/>
        </authorList>
    </citation>
    <scope>NUCLEOTIDE SEQUENCE [LARGE SCALE GENOMIC DNA]</scope>
    <source>
        <strain evidence="3 4">78-1</strain>
    </source>
</reference>
<keyword evidence="1" id="KW-0175">Coiled coil</keyword>
<feature type="coiled-coil region" evidence="1">
    <location>
        <begin position="34"/>
        <end position="82"/>
    </location>
</feature>
<keyword evidence="2" id="KW-1133">Transmembrane helix</keyword>
<comment type="caution">
    <text evidence="3">The sequence shown here is derived from an EMBL/GenBank/DDBJ whole genome shotgun (WGS) entry which is preliminary data.</text>
</comment>
<gene>
    <name evidence="3" type="ORF">EH55_13295</name>
</gene>
<evidence type="ECO:0000256" key="2">
    <source>
        <dbReference type="SAM" id="Phobius"/>
    </source>
</evidence>
<protein>
    <submittedName>
        <fullName evidence="3">Uncharacterized protein</fullName>
    </submittedName>
</protein>
<feature type="transmembrane region" description="Helical" evidence="2">
    <location>
        <begin position="6"/>
        <end position="26"/>
    </location>
</feature>
<dbReference type="Proteomes" id="UP000027665">
    <property type="component" value="Unassembled WGS sequence"/>
</dbReference>